<organism evidence="7 8">
    <name type="scientific">candidate division WWE3 bacterium</name>
    <dbReference type="NCBI Taxonomy" id="2053526"/>
    <lineage>
        <taxon>Bacteria</taxon>
        <taxon>Katanobacteria</taxon>
    </lineage>
</organism>
<keyword evidence="3" id="KW-0810">Translation regulation</keyword>
<dbReference type="PROSITE" id="PS01199">
    <property type="entry name" value="RIBOSOMAL_L1"/>
    <property type="match status" value="1"/>
</dbReference>
<dbReference type="AlphaFoldDB" id="A0A7X9E7H7"/>
<dbReference type="PANTHER" id="PTHR36427:SF3">
    <property type="entry name" value="LARGE RIBOSOMAL SUBUNIT PROTEIN UL1M"/>
    <property type="match status" value="1"/>
</dbReference>
<keyword evidence="4 6" id="KW-0689">Ribosomal protein</keyword>
<dbReference type="PIRSF" id="PIRSF002155">
    <property type="entry name" value="Ribosomal_L1"/>
    <property type="match status" value="1"/>
</dbReference>
<dbReference type="GO" id="GO:0015934">
    <property type="term" value="C:large ribosomal subunit"/>
    <property type="evidence" value="ECO:0007669"/>
    <property type="project" value="InterPro"/>
</dbReference>
<dbReference type="EMBL" id="JAAZNV010000012">
    <property type="protein sequence ID" value="NMB91930.1"/>
    <property type="molecule type" value="Genomic_DNA"/>
</dbReference>
<dbReference type="InterPro" id="IPR023673">
    <property type="entry name" value="Ribosomal_uL1_CS"/>
</dbReference>
<dbReference type="InterPro" id="IPR023674">
    <property type="entry name" value="Ribosomal_uL1-like"/>
</dbReference>
<evidence type="ECO:0000313" key="8">
    <source>
        <dbReference type="Proteomes" id="UP000590542"/>
    </source>
</evidence>
<evidence type="ECO:0000313" key="7">
    <source>
        <dbReference type="EMBL" id="NMB91930.1"/>
    </source>
</evidence>
<evidence type="ECO:0000256" key="1">
    <source>
        <dbReference type="ARBA" id="ARBA00010531"/>
    </source>
</evidence>
<dbReference type="Pfam" id="PF00687">
    <property type="entry name" value="Ribosomal_L1"/>
    <property type="match status" value="1"/>
</dbReference>
<reference evidence="7 8" key="1">
    <citation type="journal article" date="2020" name="Biotechnol. Biofuels">
        <title>New insights from the biogas microbiome by comprehensive genome-resolved metagenomics of nearly 1600 species originating from multiple anaerobic digesters.</title>
        <authorList>
            <person name="Campanaro S."/>
            <person name="Treu L."/>
            <person name="Rodriguez-R L.M."/>
            <person name="Kovalovszki A."/>
            <person name="Ziels R.M."/>
            <person name="Maus I."/>
            <person name="Zhu X."/>
            <person name="Kougias P.G."/>
            <person name="Basile A."/>
            <person name="Luo G."/>
            <person name="Schluter A."/>
            <person name="Konstantinidis K.T."/>
            <person name="Angelidaki I."/>
        </authorList>
    </citation>
    <scope>NUCLEOTIDE SEQUENCE [LARGE SCALE GENOMIC DNA]</scope>
    <source>
        <strain evidence="7">AS27yjCOA_202</strain>
    </source>
</reference>
<keyword evidence="2" id="KW-0678">Repressor</keyword>
<dbReference type="Proteomes" id="UP000590542">
    <property type="component" value="Unassembled WGS sequence"/>
</dbReference>
<name>A0A7X9E7H7_UNCKA</name>
<evidence type="ECO:0000256" key="2">
    <source>
        <dbReference type="ARBA" id="ARBA00022491"/>
    </source>
</evidence>
<dbReference type="SUPFAM" id="SSF56808">
    <property type="entry name" value="Ribosomal protein L1"/>
    <property type="match status" value="1"/>
</dbReference>
<dbReference type="InterPro" id="IPR028364">
    <property type="entry name" value="Ribosomal_uL1/biogenesis"/>
</dbReference>
<evidence type="ECO:0000256" key="3">
    <source>
        <dbReference type="ARBA" id="ARBA00022845"/>
    </source>
</evidence>
<evidence type="ECO:0000256" key="4">
    <source>
        <dbReference type="ARBA" id="ARBA00022980"/>
    </source>
</evidence>
<comment type="similarity">
    <text evidence="1 6">Belongs to the universal ribosomal protein uL1 family.</text>
</comment>
<dbReference type="InterPro" id="IPR002143">
    <property type="entry name" value="Ribosomal_uL1"/>
</dbReference>
<dbReference type="Gene3D" id="3.30.190.20">
    <property type="match status" value="1"/>
</dbReference>
<dbReference type="GO" id="GO:0003723">
    <property type="term" value="F:RNA binding"/>
    <property type="evidence" value="ECO:0007669"/>
    <property type="project" value="InterPro"/>
</dbReference>
<dbReference type="PANTHER" id="PTHR36427">
    <property type="entry name" value="54S RIBOSOMAL PROTEIN L1, MITOCHONDRIAL"/>
    <property type="match status" value="1"/>
</dbReference>
<proteinExistence type="inferred from homology"/>
<accession>A0A7X9E7H7</accession>
<comment type="caution">
    <text evidence="7">The sequence shown here is derived from an EMBL/GenBank/DDBJ whole genome shotgun (WGS) entry which is preliminary data.</text>
</comment>
<sequence length="217" mass="23880">MKKVKKERDIKEYKLSEAIKRVKAESKTKFDASIELHINLNIDPVKQGIRFSVDLPHGTGKTKKIAVLSSGKVNGADVTLDESSLSGIDSGKIKPNVDFEVFIAEPKFMPLLAKYAKVLGPAGVMPNPKNGTVTEDVNTAVEQFKKGKVEIKTEKLASLIHTIVGKVSFEDKALEENFKEIVNTLKQNKPAKVDPLWIKSMYLTSSMGPSVKVAIED</sequence>
<gene>
    <name evidence="7" type="ORF">GYA37_03755</name>
</gene>
<dbReference type="InterPro" id="IPR016095">
    <property type="entry name" value="Ribosomal_uL1_3-a/b-sand"/>
</dbReference>
<keyword evidence="5 6" id="KW-0687">Ribonucleoprotein</keyword>
<dbReference type="GO" id="GO:0003735">
    <property type="term" value="F:structural constituent of ribosome"/>
    <property type="evidence" value="ECO:0007669"/>
    <property type="project" value="InterPro"/>
</dbReference>
<dbReference type="CDD" id="cd00403">
    <property type="entry name" value="Ribosomal_L1"/>
    <property type="match status" value="1"/>
</dbReference>
<dbReference type="GO" id="GO:0006417">
    <property type="term" value="P:regulation of translation"/>
    <property type="evidence" value="ECO:0007669"/>
    <property type="project" value="UniProtKB-KW"/>
</dbReference>
<evidence type="ECO:0000256" key="5">
    <source>
        <dbReference type="ARBA" id="ARBA00023274"/>
    </source>
</evidence>
<evidence type="ECO:0000256" key="6">
    <source>
        <dbReference type="RuleBase" id="RU000659"/>
    </source>
</evidence>
<dbReference type="GO" id="GO:0006412">
    <property type="term" value="P:translation"/>
    <property type="evidence" value="ECO:0007669"/>
    <property type="project" value="InterPro"/>
</dbReference>
<protein>
    <recommendedName>
        <fullName evidence="6">Ribosomal protein</fullName>
    </recommendedName>
</protein>
<dbReference type="Gene3D" id="3.40.50.790">
    <property type="match status" value="1"/>
</dbReference>